<comment type="caution">
    <text evidence="4">The sequence shown here is derived from an EMBL/GenBank/DDBJ whole genome shotgun (WGS) entry which is preliminary data.</text>
</comment>
<reference evidence="4 5" key="1">
    <citation type="submission" date="2018-04" db="EMBL/GenBank/DDBJ databases">
        <title>Thalassorhabdus spongiae gen. nov., sp. nov., isolated from a marine sponge in South-West Iceland.</title>
        <authorList>
            <person name="Knobloch S."/>
            <person name="Daussin A."/>
            <person name="Johannsson R."/>
            <person name="Marteinsson V.T."/>
        </authorList>
    </citation>
    <scope>NUCLEOTIDE SEQUENCE [LARGE SCALE GENOMIC DNA]</scope>
    <source>
        <strain evidence="4 5">Hp12</strain>
    </source>
</reference>
<name>A0A2V1H196_9GAMM</name>
<gene>
    <name evidence="4" type="primary">pseG</name>
    <name evidence="4" type="ORF">DC094_06255</name>
</gene>
<feature type="binding site" evidence="2">
    <location>
        <position position="184"/>
    </location>
    <ligand>
        <name>substrate</name>
    </ligand>
</feature>
<evidence type="ECO:0000313" key="5">
    <source>
        <dbReference type="Proteomes" id="UP000244906"/>
    </source>
</evidence>
<dbReference type="InterPro" id="IPR000182">
    <property type="entry name" value="GNAT_dom"/>
</dbReference>
<evidence type="ECO:0000313" key="4">
    <source>
        <dbReference type="EMBL" id="PVZ70202.1"/>
    </source>
</evidence>
<dbReference type="Proteomes" id="UP000244906">
    <property type="component" value="Unassembled WGS sequence"/>
</dbReference>
<dbReference type="NCBIfam" id="TIGR03590">
    <property type="entry name" value="PseG"/>
    <property type="match status" value="1"/>
</dbReference>
<keyword evidence="4" id="KW-0378">Hydrolase</keyword>
<dbReference type="SUPFAM" id="SSF55729">
    <property type="entry name" value="Acyl-CoA N-acyltransferases (Nat)"/>
    <property type="match status" value="1"/>
</dbReference>
<keyword evidence="5" id="KW-1185">Reference proteome</keyword>
<organism evidence="4 5">
    <name type="scientific">Pelagibaculum spongiae</name>
    <dbReference type="NCBI Taxonomy" id="2080658"/>
    <lineage>
        <taxon>Bacteria</taxon>
        <taxon>Pseudomonadati</taxon>
        <taxon>Pseudomonadota</taxon>
        <taxon>Gammaproteobacteria</taxon>
        <taxon>Oceanospirillales</taxon>
        <taxon>Pelagibaculum</taxon>
    </lineage>
</organism>
<dbReference type="Gene3D" id="3.40.630.30">
    <property type="match status" value="1"/>
</dbReference>
<feature type="active site" description="Proton acceptor" evidence="1">
    <location>
        <position position="17"/>
    </location>
</feature>
<dbReference type="EMBL" id="QDDL01000002">
    <property type="protein sequence ID" value="PVZ70202.1"/>
    <property type="molecule type" value="Genomic_DNA"/>
</dbReference>
<dbReference type="GO" id="GO:0016747">
    <property type="term" value="F:acyltransferase activity, transferring groups other than amino-acyl groups"/>
    <property type="evidence" value="ECO:0007669"/>
    <property type="project" value="InterPro"/>
</dbReference>
<dbReference type="InterPro" id="IPR020023">
    <property type="entry name" value="PseG"/>
</dbReference>
<dbReference type="GO" id="GO:0016787">
    <property type="term" value="F:hydrolase activity"/>
    <property type="evidence" value="ECO:0007669"/>
    <property type="project" value="UniProtKB-KW"/>
</dbReference>
<dbReference type="Gene3D" id="3.40.50.11190">
    <property type="match status" value="1"/>
</dbReference>
<dbReference type="Pfam" id="PF13302">
    <property type="entry name" value="Acetyltransf_3"/>
    <property type="match status" value="1"/>
</dbReference>
<feature type="domain" description="N-acetyltransferase" evidence="3">
    <location>
        <begin position="382"/>
        <end position="518"/>
    </location>
</feature>
<dbReference type="InterPro" id="IPR016181">
    <property type="entry name" value="Acyl_CoA_acyltransferase"/>
</dbReference>
<dbReference type="SUPFAM" id="SSF53756">
    <property type="entry name" value="UDP-Glycosyltransferase/glycogen phosphorylase"/>
    <property type="match status" value="1"/>
</dbReference>
<dbReference type="AlphaFoldDB" id="A0A2V1H196"/>
<dbReference type="Gene3D" id="3.40.50.2000">
    <property type="entry name" value="Glycogen Phosphorylase B"/>
    <property type="match status" value="1"/>
</dbReference>
<evidence type="ECO:0000256" key="1">
    <source>
        <dbReference type="PIRSR" id="PIRSR620023-1"/>
    </source>
</evidence>
<dbReference type="PROSITE" id="PS51186">
    <property type="entry name" value="GNAT"/>
    <property type="match status" value="1"/>
</dbReference>
<dbReference type="PANTHER" id="PTHR43415:SF3">
    <property type="entry name" value="GNAT-FAMILY ACETYLTRANSFERASE"/>
    <property type="match status" value="1"/>
</dbReference>
<accession>A0A2V1H196</accession>
<evidence type="ECO:0000256" key="2">
    <source>
        <dbReference type="PIRSR" id="PIRSR620023-2"/>
    </source>
</evidence>
<dbReference type="OrthoDB" id="9788924at2"/>
<feature type="binding site" evidence="2">
    <location>
        <position position="284"/>
    </location>
    <ligand>
        <name>substrate</name>
    </ligand>
</feature>
<proteinExistence type="predicted"/>
<dbReference type="PANTHER" id="PTHR43415">
    <property type="entry name" value="SPERMIDINE N(1)-ACETYLTRANSFERASE"/>
    <property type="match status" value="1"/>
</dbReference>
<dbReference type="RefSeq" id="WP_116686275.1">
    <property type="nucleotide sequence ID" value="NZ_CAWNYD010000002.1"/>
</dbReference>
<evidence type="ECO:0000259" key="3">
    <source>
        <dbReference type="PROSITE" id="PS51186"/>
    </source>
</evidence>
<protein>
    <submittedName>
        <fullName evidence="4">UDP-2,4-diacetamido-2,4, 6-trideoxy-beta-L-altropyranose hydrolase</fullName>
    </submittedName>
</protein>
<sequence length="518" mass="58337">MRVVFRCDAATHIGTGHVMRCLTLATALKNLGHEILFISRAHTGHLHDFILEKGFQSILLTAAADVDSKTDSEVDSKIDTSHIPHGYWLGVSQAQDATETLQVINKWGTPDWLVVDHYGLDAKWESAVSHPLDCRLLVIDDLADRRHTSCCLLDQTWQRHEKDYQPFLEQGSIALLGSPFMLLRSEFSRLRQTEKTTSKRITINFGGGNPQNSLQKVLSLLATQAIPEDWSIDLALGPNVEVDEALRDLINQLPVTLHQPAHHLAELLHQSHFAIGALGATTWERCCLGVPSIAMCLADNQKFLSQQLEKTGAMFVLPENYQDSEFLNYWQQLIDDNSDTHQKMQKRARTICDGLGVKRVSQLMSTALDSNTSLRLAQLNEGDIRKVFDWQLLPETRAFSRNQTPPSWSEHSKWMMSQLASKECHFYFISWLNEDCGIVRLNKKDSFECEVSIFLAPEYFGKGIAKTALDLASTLHPNINIQAYVMPENKASLSLFKKAGYIPIGNDWYSKPANALPL</sequence>